<proteinExistence type="predicted"/>
<dbReference type="Proteomes" id="UP000234473">
    <property type="component" value="Unassembled WGS sequence"/>
</dbReference>
<dbReference type="AlphaFoldDB" id="A0A2N5ABV0"/>
<dbReference type="EMBL" id="PICB01001288">
    <property type="protein sequence ID" value="PLP42408.1"/>
    <property type="molecule type" value="Genomic_DNA"/>
</dbReference>
<sequence length="66" mass="6851">MGFLRFSGPATVPVCLPGGAALTGATDSHPPCTTCSPDKVRSTAFGEAPVCRCHSLTSVLRSNPYR</sequence>
<evidence type="ECO:0000313" key="1">
    <source>
        <dbReference type="EMBL" id="PLP42408.1"/>
    </source>
</evidence>
<comment type="caution">
    <text evidence="1">The sequence shown here is derived from an EMBL/GenBank/DDBJ whole genome shotgun (WGS) entry which is preliminary data.</text>
</comment>
<name>A0A2N5ABV0_KLEVA</name>
<protein>
    <submittedName>
        <fullName evidence="1">Uncharacterized protein</fullName>
    </submittedName>
</protein>
<gene>
    <name evidence="1" type="ORF">CWM98_21495</name>
</gene>
<organism evidence="1 2">
    <name type="scientific">Klebsiella variicola</name>
    <dbReference type="NCBI Taxonomy" id="244366"/>
    <lineage>
        <taxon>Bacteria</taxon>
        <taxon>Pseudomonadati</taxon>
        <taxon>Pseudomonadota</taxon>
        <taxon>Gammaproteobacteria</taxon>
        <taxon>Enterobacterales</taxon>
        <taxon>Enterobacteriaceae</taxon>
        <taxon>Klebsiella/Raoultella group</taxon>
        <taxon>Klebsiella</taxon>
        <taxon>Klebsiella pneumoniae complex</taxon>
    </lineage>
</organism>
<reference evidence="1 2" key="2">
    <citation type="submission" date="2018-01" db="EMBL/GenBank/DDBJ databases">
        <title>Genomic study of Klebsiella pneumoniae.</title>
        <authorList>
            <person name="Yang Y."/>
            <person name="Bicalho R."/>
        </authorList>
    </citation>
    <scope>NUCLEOTIDE SEQUENCE [LARGE SCALE GENOMIC DNA]</scope>
    <source>
        <strain evidence="1 2">A5</strain>
    </source>
</reference>
<evidence type="ECO:0000313" key="2">
    <source>
        <dbReference type="Proteomes" id="UP000234473"/>
    </source>
</evidence>
<reference evidence="1 2" key="1">
    <citation type="submission" date="2017-11" db="EMBL/GenBank/DDBJ databases">
        <authorList>
            <person name="Han C.G."/>
        </authorList>
    </citation>
    <scope>NUCLEOTIDE SEQUENCE [LARGE SCALE GENOMIC DNA]</scope>
    <source>
        <strain evidence="1 2">A5</strain>
    </source>
</reference>
<accession>A0A2N5ABV0</accession>